<dbReference type="GO" id="GO:0006006">
    <property type="term" value="P:glucose metabolic process"/>
    <property type="evidence" value="ECO:0007669"/>
    <property type="project" value="UniProtKB-KW"/>
</dbReference>
<dbReference type="SUPFAM" id="SSF51735">
    <property type="entry name" value="NAD(P)-binding Rossmann-fold domains"/>
    <property type="match status" value="1"/>
</dbReference>
<dbReference type="EC" id="1.1.1.49" evidence="7"/>
<dbReference type="RefSeq" id="WP_070402074.1">
    <property type="nucleotide sequence ID" value="NZ_BJVW01000002.1"/>
</dbReference>
<dbReference type="InterPro" id="IPR022675">
    <property type="entry name" value="G6P_DH_C"/>
</dbReference>
<proteinExistence type="inferred from homology"/>
<evidence type="ECO:0000256" key="4">
    <source>
        <dbReference type="ARBA" id="ARBA00022857"/>
    </source>
</evidence>
<dbReference type="Proteomes" id="UP000179145">
    <property type="component" value="Chromosome"/>
</dbReference>
<feature type="active site" description="Proton acceptor" evidence="7">
    <location>
        <position position="264"/>
    </location>
</feature>
<evidence type="ECO:0000256" key="3">
    <source>
        <dbReference type="ARBA" id="ARBA00022526"/>
    </source>
</evidence>
<dbReference type="AlphaFoldDB" id="A0A1D8URJ5"/>
<comment type="similarity">
    <text evidence="2 7">Belongs to the glucose-6-phosphate dehydrogenase family.</text>
</comment>
<evidence type="ECO:0000256" key="1">
    <source>
        <dbReference type="ARBA" id="ARBA00004937"/>
    </source>
</evidence>
<feature type="binding site" evidence="7">
    <location>
        <position position="240"/>
    </location>
    <ligand>
        <name>substrate</name>
    </ligand>
</feature>
<protein>
    <recommendedName>
        <fullName evidence="7">Glucose-6-phosphate 1-dehydrogenase</fullName>
        <shortName evidence="7">G6PD</shortName>
        <ecNumber evidence="7">1.1.1.49</ecNumber>
    </recommendedName>
</protein>
<keyword evidence="3 7" id="KW-0313">Glucose metabolism</keyword>
<evidence type="ECO:0000256" key="2">
    <source>
        <dbReference type="ARBA" id="ARBA00009975"/>
    </source>
</evidence>
<dbReference type="GO" id="GO:0009051">
    <property type="term" value="P:pentose-phosphate shunt, oxidative branch"/>
    <property type="evidence" value="ECO:0007669"/>
    <property type="project" value="TreeGrafter"/>
</dbReference>
<feature type="binding site" evidence="7">
    <location>
        <position position="364"/>
    </location>
    <ligand>
        <name>substrate</name>
    </ligand>
</feature>
<dbReference type="InterPro" id="IPR019796">
    <property type="entry name" value="G6P_DH_AS"/>
</dbReference>
<comment type="caution">
    <text evidence="7">Lacks conserved residue(s) required for the propagation of feature annotation.</text>
</comment>
<dbReference type="GO" id="GO:0005829">
    <property type="term" value="C:cytosol"/>
    <property type="evidence" value="ECO:0007669"/>
    <property type="project" value="TreeGrafter"/>
</dbReference>
<comment type="function">
    <text evidence="7">Catalyzes the oxidation of glucose 6-phosphate to 6-phosphogluconolactone.</text>
</comment>
<dbReference type="PANTHER" id="PTHR23429">
    <property type="entry name" value="GLUCOSE-6-PHOSPHATE 1-DEHYDROGENASE G6PD"/>
    <property type="match status" value="1"/>
</dbReference>
<keyword evidence="9" id="KW-1185">Reference proteome</keyword>
<dbReference type="HAMAP" id="MF_00966">
    <property type="entry name" value="G6PD"/>
    <property type="match status" value="1"/>
</dbReference>
<dbReference type="SUPFAM" id="SSF55347">
    <property type="entry name" value="Glyceraldehyde-3-phosphate dehydrogenase-like, C-terminal domain"/>
    <property type="match status" value="1"/>
</dbReference>
<dbReference type="Gene3D" id="3.40.50.720">
    <property type="entry name" value="NAD(P)-binding Rossmann-like Domain"/>
    <property type="match status" value="1"/>
</dbReference>
<dbReference type="InterPro" id="IPR001282">
    <property type="entry name" value="G6P_DH"/>
</dbReference>
<dbReference type="InterPro" id="IPR022674">
    <property type="entry name" value="G6P_DH_NAD-bd"/>
</dbReference>
<evidence type="ECO:0000256" key="6">
    <source>
        <dbReference type="ARBA" id="ARBA00023277"/>
    </source>
</evidence>
<dbReference type="Pfam" id="PF02781">
    <property type="entry name" value="G6PD_C"/>
    <property type="match status" value="1"/>
</dbReference>
<dbReference type="NCBIfam" id="TIGR00871">
    <property type="entry name" value="zwf"/>
    <property type="match status" value="1"/>
</dbReference>
<dbReference type="STRING" id="153496.A0U89_03145"/>
<dbReference type="KEGG" id="kba:A0U89_03145"/>
<evidence type="ECO:0000313" key="8">
    <source>
        <dbReference type="EMBL" id="AOX16282.1"/>
    </source>
</evidence>
<dbReference type="eggNOG" id="COG0364">
    <property type="taxonomic scope" value="Bacteria"/>
</dbReference>
<dbReference type="UniPathway" id="UPA00115">
    <property type="reaction ID" value="UER00408"/>
</dbReference>
<dbReference type="PRINTS" id="PR00079">
    <property type="entry name" value="G6PDHDRGNASE"/>
</dbReference>
<evidence type="ECO:0000256" key="5">
    <source>
        <dbReference type="ARBA" id="ARBA00023002"/>
    </source>
</evidence>
<feature type="binding site" evidence="7">
    <location>
        <position position="202"/>
    </location>
    <ligand>
        <name>substrate</name>
    </ligand>
</feature>
<feature type="binding site" evidence="7">
    <location>
        <position position="259"/>
    </location>
    <ligand>
        <name>substrate</name>
    </ligand>
</feature>
<accession>A0A1D8URJ5</accession>
<dbReference type="GO" id="GO:0004345">
    <property type="term" value="F:glucose-6-phosphate dehydrogenase activity"/>
    <property type="evidence" value="ECO:0007669"/>
    <property type="project" value="UniProtKB-UniRule"/>
</dbReference>
<keyword evidence="4 7" id="KW-0521">NADP</keyword>
<dbReference type="InterPro" id="IPR036291">
    <property type="entry name" value="NAD(P)-bd_dom_sf"/>
</dbReference>
<reference evidence="8 9" key="1">
    <citation type="journal article" date="2016" name="Microb. Cell Fact.">
        <title>Dissection of exopolysaccharide biosynthesis in Kozakia baliensis.</title>
        <authorList>
            <person name="Brandt J.U."/>
            <person name="Jakob F."/>
            <person name="Behr J."/>
            <person name="Geissler A.J."/>
            <person name="Vogel R.F."/>
        </authorList>
    </citation>
    <scope>NUCLEOTIDE SEQUENCE [LARGE SCALE GENOMIC DNA]</scope>
    <source>
        <strain evidence="8 9">DSM 14400</strain>
    </source>
</reference>
<dbReference type="EMBL" id="CP014674">
    <property type="protein sequence ID" value="AOX16282.1"/>
    <property type="molecule type" value="Genomic_DNA"/>
</dbReference>
<dbReference type="PANTHER" id="PTHR23429:SF0">
    <property type="entry name" value="GLUCOSE-6-PHOSPHATE 1-DEHYDROGENASE"/>
    <property type="match status" value="1"/>
</dbReference>
<evidence type="ECO:0000256" key="7">
    <source>
        <dbReference type="HAMAP-Rule" id="MF_00966"/>
    </source>
</evidence>
<dbReference type="Gene3D" id="3.30.360.10">
    <property type="entry name" value="Dihydrodipicolinate Reductase, domain 2"/>
    <property type="match status" value="1"/>
</dbReference>
<dbReference type="PROSITE" id="PS00069">
    <property type="entry name" value="G6P_DEHYDROGENASE"/>
    <property type="match status" value="1"/>
</dbReference>
<organism evidence="8 9">
    <name type="scientific">Kozakia baliensis</name>
    <dbReference type="NCBI Taxonomy" id="153496"/>
    <lineage>
        <taxon>Bacteria</taxon>
        <taxon>Pseudomonadati</taxon>
        <taxon>Pseudomonadota</taxon>
        <taxon>Alphaproteobacteria</taxon>
        <taxon>Acetobacterales</taxon>
        <taxon>Acetobacteraceae</taxon>
        <taxon>Kozakia</taxon>
    </lineage>
</organism>
<comment type="pathway">
    <text evidence="1 7">Carbohydrate degradation; pentose phosphate pathway; D-ribulose 5-phosphate from D-glucose 6-phosphate (oxidative stage): step 1/3.</text>
</comment>
<dbReference type="PIRSF" id="PIRSF000110">
    <property type="entry name" value="G6PD"/>
    <property type="match status" value="1"/>
</dbReference>
<gene>
    <name evidence="7" type="primary">zwf</name>
    <name evidence="8" type="ORF">A0U89_03145</name>
</gene>
<feature type="binding site" evidence="7">
    <location>
        <position position="206"/>
    </location>
    <ligand>
        <name>substrate</name>
    </ligand>
</feature>
<dbReference type="Pfam" id="PF00479">
    <property type="entry name" value="G6PD_N"/>
    <property type="match status" value="1"/>
</dbReference>
<dbReference type="GO" id="GO:0050661">
    <property type="term" value="F:NADP binding"/>
    <property type="evidence" value="ECO:0007669"/>
    <property type="project" value="UniProtKB-UniRule"/>
</dbReference>
<feature type="binding site" evidence="7">
    <location>
        <position position="172"/>
    </location>
    <ligand>
        <name>NADP(+)</name>
        <dbReference type="ChEBI" id="CHEBI:58349"/>
    </ligand>
</feature>
<name>A0A1D8URJ5_9PROT</name>
<evidence type="ECO:0000313" key="9">
    <source>
        <dbReference type="Proteomes" id="UP000179145"/>
    </source>
</evidence>
<comment type="catalytic activity">
    <reaction evidence="7">
        <text>D-glucose 6-phosphate + NADP(+) = 6-phospho-D-glucono-1,5-lactone + NADPH + H(+)</text>
        <dbReference type="Rhea" id="RHEA:15841"/>
        <dbReference type="ChEBI" id="CHEBI:15378"/>
        <dbReference type="ChEBI" id="CHEBI:57783"/>
        <dbReference type="ChEBI" id="CHEBI:57955"/>
        <dbReference type="ChEBI" id="CHEBI:58349"/>
        <dbReference type="ChEBI" id="CHEBI:61548"/>
        <dbReference type="EC" id="1.1.1.49"/>
    </reaction>
</comment>
<dbReference type="OrthoDB" id="9802739at2"/>
<keyword evidence="6 7" id="KW-0119">Carbohydrate metabolism</keyword>
<sequence length="514" mass="57633">MVEVLASARSSLANHEVGRGLQVAPPGTLVIFGGGGDLTKRLLMPAIYNLDCAGLLNEDFSIIVVDWAEMTSEGLISQFREAIDDFVNKRGTSATLLRHDIWNRLTQNISYLRGSFEEESTYDELNARIEGRNAVFYMAVAARFFGSIVDFLGSSGLAHESEDVYRRVIIEKPFGSDLESAKALNARMLRSLDETQIYRIDHYLGKETVQNIMALRFSNGFFEPLWNRQNIDHVQITAAETVGVEKRGRFYEGTGAIRDMVPNHLMQLLSMTAMEAPTSFEANAVRDEKAKVLSAIQPVKLDDVVRGQYVSGSFGIGDEAEALRGYREEPDIALGSQTETYVAMKLGIDNWRWAGVPFYLRTGKRLRRRKTEIAIHFKQAPYALFRDTPVEQLTPNIMVLHIQPTEGVTMQFSAKVPGPAVRLGGVRMKFDYSEWFSDGPSTGYETLIYDCLIGDQTLFQRADTIEGGWRIVQPALDRLAAEHSPLCFYPAGLDGPREADELLARTKRHWLPLS</sequence>
<keyword evidence="5 7" id="KW-0560">Oxidoreductase</keyword>